<evidence type="ECO:0000259" key="2">
    <source>
        <dbReference type="Pfam" id="PF15447"/>
    </source>
</evidence>
<accession>W7FT36</accession>
<name>W7FT36_PLAFA</name>
<organism evidence="3">
    <name type="scientific">Plasmodium falciparum Santa Lucia</name>
    <dbReference type="NCBI Taxonomy" id="478859"/>
    <lineage>
        <taxon>Eukaryota</taxon>
        <taxon>Sar</taxon>
        <taxon>Alveolata</taxon>
        <taxon>Apicomplexa</taxon>
        <taxon>Aconoidasida</taxon>
        <taxon>Haemosporida</taxon>
        <taxon>Plasmodiidae</taxon>
        <taxon>Plasmodium</taxon>
        <taxon>Plasmodium (Laverania)</taxon>
    </lineage>
</organism>
<feature type="domain" description="Duffy-antigen binding" evidence="1">
    <location>
        <begin position="121"/>
        <end position="187"/>
    </location>
</feature>
<dbReference type="Proteomes" id="UP000030666">
    <property type="component" value="Unassembled WGS sequence"/>
</dbReference>
<evidence type="ECO:0000313" key="3">
    <source>
        <dbReference type="EMBL" id="EUT88807.1"/>
    </source>
</evidence>
<sequence>MAPDRGGTQEDPIDDKDAKHLLDSIGKIVHEKVKKDADAKKYIKELKGNLQYAKGSSETVTFLDTCKLVEEYYMHPNGGDSGKRYPCKKLSGKDAKKERFSDTLGGQCTDSKIKGNKNNCGACAPYRRLHLCDKNMETISNYNSNARHKLLGEVCMAAKYEGNSIETYYTPYLLNNEGTSSQLCTVLLL</sequence>
<dbReference type="Gene3D" id="1.20.1310.20">
    <property type="entry name" value="Duffy-antigen binding domain"/>
    <property type="match status" value="1"/>
</dbReference>
<dbReference type="GO" id="GO:0046789">
    <property type="term" value="F:host cell surface receptor binding"/>
    <property type="evidence" value="ECO:0007669"/>
    <property type="project" value="InterPro"/>
</dbReference>
<dbReference type="Pfam" id="PF05424">
    <property type="entry name" value="Duffy_binding"/>
    <property type="match status" value="1"/>
</dbReference>
<dbReference type="SUPFAM" id="SSF140924">
    <property type="entry name" value="Duffy binding domain-like"/>
    <property type="match status" value="1"/>
</dbReference>
<dbReference type="GO" id="GO:0016020">
    <property type="term" value="C:membrane"/>
    <property type="evidence" value="ECO:0007669"/>
    <property type="project" value="InterPro"/>
</dbReference>
<feature type="domain" description="Plasmodium falciparum erythrocyte membrane protein-1 N-terminal segment" evidence="2">
    <location>
        <begin position="17"/>
        <end position="54"/>
    </location>
</feature>
<dbReference type="EMBL" id="KE123486">
    <property type="protein sequence ID" value="EUT88807.1"/>
    <property type="molecule type" value="Genomic_DNA"/>
</dbReference>
<proteinExistence type="predicted"/>
<reference evidence="3" key="1">
    <citation type="submission" date="2013-02" db="EMBL/GenBank/DDBJ databases">
        <title>The Genome Sequence of Plasmodium falciparum Santa Lucia.</title>
        <authorList>
            <consortium name="The Broad Institute Genome Sequencing Platform"/>
            <consortium name="The Broad Institute Genome Sequencing Center for Infectious Disease"/>
            <person name="Neafsey D."/>
            <person name="Cheeseman I."/>
            <person name="Volkman S."/>
            <person name="Adams J."/>
            <person name="Walker B."/>
            <person name="Young S.K."/>
            <person name="Zeng Q."/>
            <person name="Gargeya S."/>
            <person name="Fitzgerald M."/>
            <person name="Haas B."/>
            <person name="Abouelleil A."/>
            <person name="Alvarado L."/>
            <person name="Arachchi H.M."/>
            <person name="Berlin A.M."/>
            <person name="Chapman S.B."/>
            <person name="Dewar J."/>
            <person name="Goldberg J."/>
            <person name="Griggs A."/>
            <person name="Gujja S."/>
            <person name="Hansen M."/>
            <person name="Howarth C."/>
            <person name="Imamovic A."/>
            <person name="Larimer J."/>
            <person name="McCowan C."/>
            <person name="Murphy C."/>
            <person name="Neiman D."/>
            <person name="Pearson M."/>
            <person name="Priest M."/>
            <person name="Roberts A."/>
            <person name="Saif S."/>
            <person name="Shea T."/>
            <person name="Sisk P."/>
            <person name="Sykes S."/>
            <person name="Wortman J."/>
            <person name="Nusbaum C."/>
            <person name="Birren B."/>
        </authorList>
    </citation>
    <scope>NUCLEOTIDE SEQUENCE [LARGE SCALE GENOMIC DNA]</scope>
    <source>
        <strain evidence="3">Santa Lucia</strain>
    </source>
</reference>
<protein>
    <submittedName>
        <fullName evidence="3">Uncharacterized protein</fullName>
    </submittedName>
</protein>
<dbReference type="InterPro" id="IPR029210">
    <property type="entry name" value="PfEMP1_NTS"/>
</dbReference>
<dbReference type="Pfam" id="PF15447">
    <property type="entry name" value="NTS"/>
    <property type="match status" value="1"/>
</dbReference>
<dbReference type="AlphaFoldDB" id="W7FT36"/>
<evidence type="ECO:0000259" key="1">
    <source>
        <dbReference type="Pfam" id="PF05424"/>
    </source>
</evidence>
<gene>
    <name evidence="3" type="ORF">PFAG_01652</name>
</gene>
<dbReference type="InterPro" id="IPR042202">
    <property type="entry name" value="Duffy-ag-bd_sf"/>
</dbReference>
<dbReference type="InterPro" id="IPR008602">
    <property type="entry name" value="Duffy-antigen-binding"/>
</dbReference>